<dbReference type="Pfam" id="PF04028">
    <property type="entry name" value="DUF374"/>
    <property type="match status" value="1"/>
</dbReference>
<protein>
    <submittedName>
        <fullName evidence="2">Lysophospholipid acyltransferase family protein</fullName>
    </submittedName>
</protein>
<evidence type="ECO:0000313" key="3">
    <source>
        <dbReference type="Proteomes" id="UP001225316"/>
    </source>
</evidence>
<feature type="domain" description="DUF374" evidence="1">
    <location>
        <begin position="71"/>
        <end position="137"/>
    </location>
</feature>
<accession>A0ABU1AVC7</accession>
<gene>
    <name evidence="2" type="ORF">QEH52_11250</name>
</gene>
<keyword evidence="2" id="KW-0012">Acyltransferase</keyword>
<dbReference type="GO" id="GO:0016746">
    <property type="term" value="F:acyltransferase activity"/>
    <property type="evidence" value="ECO:0007669"/>
    <property type="project" value="UniProtKB-KW"/>
</dbReference>
<keyword evidence="2" id="KW-0808">Transferase</keyword>
<dbReference type="InterPro" id="IPR007172">
    <property type="entry name" value="DUF374"/>
</dbReference>
<keyword evidence="3" id="KW-1185">Reference proteome</keyword>
<name>A0ABU1AVC7_9BACT</name>
<evidence type="ECO:0000313" key="2">
    <source>
        <dbReference type="EMBL" id="MDQ8208088.1"/>
    </source>
</evidence>
<sequence>MSDPKQSPAELKWHERLLLAVLALLMRAWGRTLRFHWGADVQAFMDANPGPSVVIFWHNRLFAGPLFFARYFRKRRLATLISASKDGAWPAVFVKKLGMLPVRGSRYKRGTQAVRDLIAAQRDGYDVALTPDGSRGPLYDMKPGAVTIALKTGAPIVLLSFNYSRAWRLKSWDRFYVPHPFSRIEVRMDDVGPCAALSEDPKEASALLKPRMDAITED</sequence>
<comment type="caution">
    <text evidence="2">The sequence shown here is derived from an EMBL/GenBank/DDBJ whole genome shotgun (WGS) entry which is preliminary data.</text>
</comment>
<dbReference type="SUPFAM" id="SSF69593">
    <property type="entry name" value="Glycerol-3-phosphate (1)-acyltransferase"/>
    <property type="match status" value="1"/>
</dbReference>
<dbReference type="CDD" id="cd07983">
    <property type="entry name" value="LPLAT_DUF374-like"/>
    <property type="match status" value="1"/>
</dbReference>
<reference evidence="2 3" key="1">
    <citation type="submission" date="2023-04" db="EMBL/GenBank/DDBJ databases">
        <title>A novel bacteria isolated from coastal sediment.</title>
        <authorList>
            <person name="Liu X.-J."/>
            <person name="Du Z.-J."/>
        </authorList>
    </citation>
    <scope>NUCLEOTIDE SEQUENCE [LARGE SCALE GENOMIC DNA]</scope>
    <source>
        <strain evidence="2 3">SDUM461003</strain>
    </source>
</reference>
<dbReference type="EMBL" id="JARXHW010000024">
    <property type="protein sequence ID" value="MDQ8208088.1"/>
    <property type="molecule type" value="Genomic_DNA"/>
</dbReference>
<evidence type="ECO:0000259" key="1">
    <source>
        <dbReference type="Pfam" id="PF04028"/>
    </source>
</evidence>
<dbReference type="Proteomes" id="UP001225316">
    <property type="component" value="Unassembled WGS sequence"/>
</dbReference>
<proteinExistence type="predicted"/>
<organism evidence="2 3">
    <name type="scientific">Thalassobacterium maritimum</name>
    <dbReference type="NCBI Taxonomy" id="3041265"/>
    <lineage>
        <taxon>Bacteria</taxon>
        <taxon>Pseudomonadati</taxon>
        <taxon>Verrucomicrobiota</taxon>
        <taxon>Opitutia</taxon>
        <taxon>Puniceicoccales</taxon>
        <taxon>Coraliomargaritaceae</taxon>
        <taxon>Thalassobacterium</taxon>
    </lineage>
</organism>
<dbReference type="RefSeq" id="WP_308950521.1">
    <property type="nucleotide sequence ID" value="NZ_JARXHW010000024.1"/>
</dbReference>